<dbReference type="EMBL" id="MLAK01000649">
    <property type="protein sequence ID" value="OHT09094.1"/>
    <property type="molecule type" value="Genomic_DNA"/>
</dbReference>
<dbReference type="Pfam" id="PF00240">
    <property type="entry name" value="ubiquitin"/>
    <property type="match status" value="1"/>
</dbReference>
<evidence type="ECO:0000313" key="2">
    <source>
        <dbReference type="EMBL" id="OHT09094.1"/>
    </source>
</evidence>
<dbReference type="CDD" id="cd17039">
    <property type="entry name" value="Ubl_ubiquitin_like"/>
    <property type="match status" value="1"/>
</dbReference>
<reference evidence="2" key="1">
    <citation type="submission" date="2016-10" db="EMBL/GenBank/DDBJ databases">
        <authorList>
            <person name="Benchimol M."/>
            <person name="Almeida L.G."/>
            <person name="Vasconcelos A.T."/>
            <person name="Perreira-Neves A."/>
            <person name="Rosa I.A."/>
            <person name="Tasca T."/>
            <person name="Bogo M.R."/>
            <person name="de Souza W."/>
        </authorList>
    </citation>
    <scope>NUCLEOTIDE SEQUENCE [LARGE SCALE GENOMIC DNA]</scope>
    <source>
        <strain evidence="2">K</strain>
    </source>
</reference>
<dbReference type="InterPro" id="IPR029071">
    <property type="entry name" value="Ubiquitin-like_domsf"/>
</dbReference>
<sequence>MLLNIEIRADEVTTYNVDPEDTILSLIEKIQPMLKVPVKRILLIRGIENLEKDRTFGSYNIQEGDYLIVSTIIFI</sequence>
<dbReference type="AlphaFoldDB" id="A0A1J4KHF5"/>
<comment type="caution">
    <text evidence="2">The sequence shown here is derived from an EMBL/GenBank/DDBJ whole genome shotgun (WGS) entry which is preliminary data.</text>
</comment>
<keyword evidence="3" id="KW-1185">Reference proteome</keyword>
<name>A0A1J4KHF5_9EUKA</name>
<organism evidence="2 3">
    <name type="scientific">Tritrichomonas foetus</name>
    <dbReference type="NCBI Taxonomy" id="1144522"/>
    <lineage>
        <taxon>Eukaryota</taxon>
        <taxon>Metamonada</taxon>
        <taxon>Parabasalia</taxon>
        <taxon>Tritrichomonadida</taxon>
        <taxon>Tritrichomonadidae</taxon>
        <taxon>Tritrichomonas</taxon>
    </lineage>
</organism>
<dbReference type="Proteomes" id="UP000179807">
    <property type="component" value="Unassembled WGS sequence"/>
</dbReference>
<dbReference type="PROSITE" id="PS50053">
    <property type="entry name" value="UBIQUITIN_2"/>
    <property type="match status" value="1"/>
</dbReference>
<gene>
    <name evidence="2" type="ORF">TRFO_04681</name>
</gene>
<dbReference type="GeneID" id="94826752"/>
<dbReference type="Gene3D" id="3.10.20.90">
    <property type="entry name" value="Phosphatidylinositol 3-kinase Catalytic Subunit, Chain A, domain 1"/>
    <property type="match status" value="1"/>
</dbReference>
<dbReference type="OrthoDB" id="419317at2759"/>
<accession>A0A1J4KHF5</accession>
<dbReference type="SUPFAM" id="SSF54236">
    <property type="entry name" value="Ubiquitin-like"/>
    <property type="match status" value="1"/>
</dbReference>
<evidence type="ECO:0000259" key="1">
    <source>
        <dbReference type="PROSITE" id="PS50053"/>
    </source>
</evidence>
<evidence type="ECO:0000313" key="3">
    <source>
        <dbReference type="Proteomes" id="UP000179807"/>
    </source>
</evidence>
<dbReference type="VEuPathDB" id="TrichDB:TRFO_04681"/>
<proteinExistence type="predicted"/>
<dbReference type="RefSeq" id="XP_068362230.1">
    <property type="nucleotide sequence ID" value="XM_068492048.1"/>
</dbReference>
<dbReference type="InterPro" id="IPR000626">
    <property type="entry name" value="Ubiquitin-like_dom"/>
</dbReference>
<feature type="domain" description="Ubiquitin-like" evidence="1">
    <location>
        <begin position="1"/>
        <end position="69"/>
    </location>
</feature>
<protein>
    <recommendedName>
        <fullName evidence="1">Ubiquitin-like domain-containing protein</fullName>
    </recommendedName>
</protein>